<dbReference type="Pfam" id="PF18885">
    <property type="entry name" value="DUF5648"/>
    <property type="match status" value="1"/>
</dbReference>
<evidence type="ECO:0000259" key="2">
    <source>
        <dbReference type="Pfam" id="PF18885"/>
    </source>
</evidence>
<dbReference type="Proteomes" id="UP000297253">
    <property type="component" value="Unassembled WGS sequence"/>
</dbReference>
<sequence length="285" mass="32969">MKVRNVILSLVGMLSLVLLFAVNTTSIYADEKTYDYESSEKYFDFNTIPAEDLVVGDSGQVRPNQNSIFKDFEYAFSYHVSDPTILSIDKKGNWKVLKSGKVTLMVFGRHEYNESPEFEAELDKYGIVRKFSEGPRHTKAPFNVYREITVTDQPQNIGVYRLYNPNLKVHLYTKDINEYTVLAARGWRQEGVAWQSHLTKGTPVYRLYHSGLKVHLYTMDTNEYKILATRGWNQEGEAYKSNGSTPVYRLYHAGIKKHLYTRDANEKNVLSTRGWKYEGVAWNVE</sequence>
<proteinExistence type="predicted"/>
<gene>
    <name evidence="3" type="ORF">E4T82_11465</name>
</gene>
<comment type="caution">
    <text evidence="3">The sequence shown here is derived from an EMBL/GenBank/DDBJ whole genome shotgun (WGS) entry which is preliminary data.</text>
</comment>
<evidence type="ECO:0000256" key="1">
    <source>
        <dbReference type="SAM" id="SignalP"/>
    </source>
</evidence>
<accession>A0A4Y9J784</accession>
<feature type="signal peptide" evidence="1">
    <location>
        <begin position="1"/>
        <end position="29"/>
    </location>
</feature>
<name>A0A4Y9J784_9STRE</name>
<feature type="chain" id="PRO_5021302187" description="DUF5648 domain-containing protein" evidence="1">
    <location>
        <begin position="30"/>
        <end position="285"/>
    </location>
</feature>
<protein>
    <recommendedName>
        <fullName evidence="2">DUF5648 domain-containing protein</fullName>
    </recommendedName>
</protein>
<dbReference type="OrthoDB" id="2217676at2"/>
<dbReference type="RefSeq" id="WP_135182915.1">
    <property type="nucleotide sequence ID" value="NZ_JADGKZ010000028.1"/>
</dbReference>
<reference evidence="3 4" key="1">
    <citation type="submission" date="2019-03" db="EMBL/GenBank/DDBJ databases">
        <title>Diversity of the mouse oral microbiome.</title>
        <authorList>
            <person name="Joseph S."/>
            <person name="Aduse-Opoku J."/>
            <person name="Curtis M."/>
            <person name="Wade W."/>
            <person name="Hashim A."/>
        </authorList>
    </citation>
    <scope>NUCLEOTIDE SEQUENCE [LARGE SCALE GENOMIC DNA]</scope>
    <source>
        <strain evidence="3 4">WM131</strain>
    </source>
</reference>
<dbReference type="AlphaFoldDB" id="A0A4Y9J784"/>
<evidence type="ECO:0000313" key="4">
    <source>
        <dbReference type="Proteomes" id="UP000297253"/>
    </source>
</evidence>
<dbReference type="InterPro" id="IPR043708">
    <property type="entry name" value="DUF5648"/>
</dbReference>
<keyword evidence="1" id="KW-0732">Signal</keyword>
<organism evidence="3 4">
    <name type="scientific">Streptococcus cuniculi</name>
    <dbReference type="NCBI Taxonomy" id="1432788"/>
    <lineage>
        <taxon>Bacteria</taxon>
        <taxon>Bacillati</taxon>
        <taxon>Bacillota</taxon>
        <taxon>Bacilli</taxon>
        <taxon>Lactobacillales</taxon>
        <taxon>Streptococcaceae</taxon>
        <taxon>Streptococcus</taxon>
    </lineage>
</organism>
<evidence type="ECO:0000313" key="3">
    <source>
        <dbReference type="EMBL" id="TFU96692.1"/>
    </source>
</evidence>
<feature type="domain" description="DUF5648" evidence="2">
    <location>
        <begin position="159"/>
        <end position="284"/>
    </location>
</feature>
<dbReference type="EMBL" id="SPPD01000028">
    <property type="protein sequence ID" value="TFU96692.1"/>
    <property type="molecule type" value="Genomic_DNA"/>
</dbReference>